<feature type="repeat" description="ANK" evidence="12">
    <location>
        <begin position="610"/>
        <end position="643"/>
    </location>
</feature>
<evidence type="ECO:0000313" key="18">
    <source>
        <dbReference type="Proteomes" id="UP001347796"/>
    </source>
</evidence>
<evidence type="ECO:0000256" key="6">
    <source>
        <dbReference type="ARBA" id="ARBA00022679"/>
    </source>
</evidence>
<evidence type="ECO:0000256" key="9">
    <source>
        <dbReference type="ARBA" id="ARBA00022771"/>
    </source>
</evidence>
<feature type="region of interest" description="Disordered" evidence="14">
    <location>
        <begin position="394"/>
        <end position="414"/>
    </location>
</feature>
<dbReference type="Gene3D" id="2.30.30.40">
    <property type="entry name" value="SH3 Domains"/>
    <property type="match status" value="2"/>
</dbReference>
<dbReference type="Pfam" id="PF00023">
    <property type="entry name" value="Ank"/>
    <property type="match status" value="2"/>
</dbReference>
<evidence type="ECO:0000256" key="14">
    <source>
        <dbReference type="SAM" id="MobiDB-lite"/>
    </source>
</evidence>
<proteinExistence type="predicted"/>
<feature type="repeat" description="ANK" evidence="12">
    <location>
        <begin position="678"/>
        <end position="710"/>
    </location>
</feature>
<dbReference type="SUPFAM" id="SSF48403">
    <property type="entry name" value="Ankyrin repeat"/>
    <property type="match status" value="1"/>
</dbReference>
<feature type="repeat" description="ANK" evidence="12">
    <location>
        <begin position="543"/>
        <end position="575"/>
    </location>
</feature>
<gene>
    <name evidence="17" type="ORF">SNE40_014525</name>
</gene>
<dbReference type="InterPro" id="IPR037252">
    <property type="entry name" value="Mib_Herc2_sf"/>
</dbReference>
<dbReference type="GO" id="GO:0061630">
    <property type="term" value="F:ubiquitin protein ligase activity"/>
    <property type="evidence" value="ECO:0007669"/>
    <property type="project" value="UniProtKB-EC"/>
</dbReference>
<dbReference type="Gene3D" id="1.25.40.20">
    <property type="entry name" value="Ankyrin repeat-containing domain"/>
    <property type="match status" value="3"/>
</dbReference>
<comment type="catalytic activity">
    <reaction evidence="1">
        <text>S-ubiquitinyl-[E2 ubiquitin-conjugating enzyme]-L-cysteine + [acceptor protein]-L-lysine = [E2 ubiquitin-conjugating enzyme]-L-cysteine + N(6)-ubiquitinyl-[acceptor protein]-L-lysine.</text>
        <dbReference type="EC" id="2.3.2.27"/>
    </reaction>
</comment>
<dbReference type="InterPro" id="IPR002110">
    <property type="entry name" value="Ankyrin_rpt"/>
</dbReference>
<keyword evidence="6" id="KW-0808">Transferase</keyword>
<keyword evidence="18" id="KW-1185">Reference proteome</keyword>
<feature type="repeat" description="ANK" evidence="12">
    <location>
        <begin position="644"/>
        <end position="677"/>
    </location>
</feature>
<dbReference type="Proteomes" id="UP001347796">
    <property type="component" value="Unassembled WGS sequence"/>
</dbReference>
<dbReference type="EMBL" id="JAZGQO010000010">
    <property type="protein sequence ID" value="KAK6176196.1"/>
    <property type="molecule type" value="Genomic_DNA"/>
</dbReference>
<dbReference type="PROSITE" id="PS50088">
    <property type="entry name" value="ANK_REPEAT"/>
    <property type="match status" value="5"/>
</dbReference>
<keyword evidence="10" id="KW-0833">Ubl conjugation pathway</keyword>
<keyword evidence="5" id="KW-0963">Cytoplasm</keyword>
<name>A0AAN8JID7_PATCE</name>
<feature type="domain" description="ZZ-type" evidence="15">
    <location>
        <begin position="72"/>
        <end position="124"/>
    </location>
</feature>
<keyword evidence="12" id="KW-0040">ANK repeat</keyword>
<dbReference type="InterPro" id="IPR000433">
    <property type="entry name" value="Znf_ZZ"/>
</dbReference>
<evidence type="ECO:0000256" key="12">
    <source>
        <dbReference type="PROSITE-ProRule" id="PRU00023"/>
    </source>
</evidence>
<comment type="subcellular location">
    <subcellularLocation>
        <location evidence="2">Cytoplasm</location>
    </subcellularLocation>
</comment>
<evidence type="ECO:0000259" key="16">
    <source>
        <dbReference type="PROSITE" id="PS51416"/>
    </source>
</evidence>
<feature type="domain" description="MIB/HERC2" evidence="16">
    <location>
        <begin position="135"/>
        <end position="217"/>
    </location>
</feature>
<dbReference type="PANTHER" id="PTHR24202:SF4">
    <property type="entry name" value="E3 UBIQUITIN-PROTEIN LIGASE MIB2-RELATED"/>
    <property type="match status" value="1"/>
</dbReference>
<evidence type="ECO:0000259" key="15">
    <source>
        <dbReference type="PROSITE" id="PS50135"/>
    </source>
</evidence>
<keyword evidence="9 13" id="KW-0863">Zinc-finger</keyword>
<dbReference type="GO" id="GO:0008270">
    <property type="term" value="F:zinc ion binding"/>
    <property type="evidence" value="ECO:0007669"/>
    <property type="project" value="UniProtKB-KW"/>
</dbReference>
<dbReference type="Pfam" id="PF18346">
    <property type="entry name" value="SH3_15"/>
    <property type="match status" value="2"/>
</dbReference>
<evidence type="ECO:0000256" key="11">
    <source>
        <dbReference type="ARBA" id="ARBA00022833"/>
    </source>
</evidence>
<keyword evidence="8" id="KW-0677">Repeat</keyword>
<dbReference type="Pfam" id="PF12796">
    <property type="entry name" value="Ank_2"/>
    <property type="match status" value="2"/>
</dbReference>
<dbReference type="EC" id="2.3.2.27" evidence="4"/>
<dbReference type="Pfam" id="PF06701">
    <property type="entry name" value="MIB_HERC2"/>
    <property type="match status" value="2"/>
</dbReference>
<feature type="compositionally biased region" description="Acidic residues" evidence="14">
    <location>
        <begin position="399"/>
        <end position="408"/>
    </location>
</feature>
<dbReference type="SUPFAM" id="SSF57850">
    <property type="entry name" value="RING/U-box"/>
    <property type="match status" value="1"/>
</dbReference>
<evidence type="ECO:0000256" key="13">
    <source>
        <dbReference type="PROSITE-ProRule" id="PRU00228"/>
    </source>
</evidence>
<dbReference type="AlphaFoldDB" id="A0AAN8JID7"/>
<dbReference type="InterPro" id="IPR040847">
    <property type="entry name" value="SH3_15"/>
</dbReference>
<dbReference type="SMART" id="SM00248">
    <property type="entry name" value="ANK"/>
    <property type="match status" value="8"/>
</dbReference>
<organism evidence="17 18">
    <name type="scientific">Patella caerulea</name>
    <name type="common">Rayed Mediterranean limpet</name>
    <dbReference type="NCBI Taxonomy" id="87958"/>
    <lineage>
        <taxon>Eukaryota</taxon>
        <taxon>Metazoa</taxon>
        <taxon>Spiralia</taxon>
        <taxon>Lophotrochozoa</taxon>
        <taxon>Mollusca</taxon>
        <taxon>Gastropoda</taxon>
        <taxon>Patellogastropoda</taxon>
        <taxon>Patelloidea</taxon>
        <taxon>Patellidae</taxon>
        <taxon>Patella</taxon>
    </lineage>
</organism>
<protein>
    <recommendedName>
        <fullName evidence="4">RING-type E3 ubiquitin transferase</fullName>
        <ecNumber evidence="4">2.3.2.27</ecNumber>
    </recommendedName>
</protein>
<dbReference type="Gene3D" id="3.30.60.90">
    <property type="match status" value="1"/>
</dbReference>
<dbReference type="InterPro" id="IPR010606">
    <property type="entry name" value="Mib_Herc2"/>
</dbReference>
<dbReference type="PROSITE" id="PS50297">
    <property type="entry name" value="ANK_REP_REGION"/>
    <property type="match status" value="4"/>
</dbReference>
<evidence type="ECO:0000256" key="7">
    <source>
        <dbReference type="ARBA" id="ARBA00022723"/>
    </source>
</evidence>
<evidence type="ECO:0000256" key="5">
    <source>
        <dbReference type="ARBA" id="ARBA00022490"/>
    </source>
</evidence>
<evidence type="ECO:0000256" key="1">
    <source>
        <dbReference type="ARBA" id="ARBA00000900"/>
    </source>
</evidence>
<dbReference type="SUPFAM" id="SSF159034">
    <property type="entry name" value="Mib/herc2 domain-like"/>
    <property type="match status" value="2"/>
</dbReference>
<comment type="pathway">
    <text evidence="3">Protein modification; protein ubiquitination.</text>
</comment>
<dbReference type="PANTHER" id="PTHR24202">
    <property type="entry name" value="E3 UBIQUITIN-PROTEIN LIGASE MIB2"/>
    <property type="match status" value="1"/>
</dbReference>
<dbReference type="InterPro" id="IPR036770">
    <property type="entry name" value="Ankyrin_rpt-contain_sf"/>
</dbReference>
<dbReference type="PROSITE" id="PS51416">
    <property type="entry name" value="MIB_HERC2"/>
    <property type="match status" value="2"/>
</dbReference>
<reference evidence="17 18" key="1">
    <citation type="submission" date="2024-01" db="EMBL/GenBank/DDBJ databases">
        <title>The genome of the rayed Mediterranean limpet Patella caerulea (Linnaeus, 1758).</title>
        <authorList>
            <person name="Anh-Thu Weber A."/>
            <person name="Halstead-Nussloch G."/>
        </authorList>
    </citation>
    <scope>NUCLEOTIDE SEQUENCE [LARGE SCALE GENOMIC DNA]</scope>
    <source>
        <strain evidence="17">AATW-2023a</strain>
        <tissue evidence="17">Whole specimen</tissue>
    </source>
</reference>
<dbReference type="SMART" id="SM00291">
    <property type="entry name" value="ZnF_ZZ"/>
    <property type="match status" value="1"/>
</dbReference>
<evidence type="ECO:0000256" key="3">
    <source>
        <dbReference type="ARBA" id="ARBA00004906"/>
    </source>
</evidence>
<dbReference type="InterPro" id="IPR043145">
    <property type="entry name" value="Znf_ZZ_sf"/>
</dbReference>
<dbReference type="GO" id="GO:0016567">
    <property type="term" value="P:protein ubiquitination"/>
    <property type="evidence" value="ECO:0007669"/>
    <property type="project" value="InterPro"/>
</dbReference>
<dbReference type="PROSITE" id="PS50135">
    <property type="entry name" value="ZF_ZZ_2"/>
    <property type="match status" value="1"/>
</dbReference>
<evidence type="ECO:0000256" key="2">
    <source>
        <dbReference type="ARBA" id="ARBA00004496"/>
    </source>
</evidence>
<evidence type="ECO:0000313" key="17">
    <source>
        <dbReference type="EMBL" id="KAK6176196.1"/>
    </source>
</evidence>
<evidence type="ECO:0000256" key="10">
    <source>
        <dbReference type="ARBA" id="ARBA00022786"/>
    </source>
</evidence>
<sequence length="810" mass="87865">MTLLGQRVIRGPDWSAGDVDGGEGHVGTVVTVGGLETAEVLWDNGTRNTCRIGHNGHHDLRVFDNGTTGVRHDGTDCTVCSERGIFGMRWTCNVCSDCHLCPVCYVTDQHDTHHDFTRYTTPGDKGVPVPKRATSVKAQTMGIFPGAIVQRGHDWKYGDQDGGADKTGEVISIEHGDKNSSTTRNKVRVKWMPSGSYHIYRLGAEDGKVDLQFVLQARGTPYYRDHLPVCENQLESNRAVVQRTGAQNIQESSEALQDDDNVCIVVSSANLEELQKQHCGYTKGMASCIGKIGKIRGFTPNGDAMVEFGGTKFRFHPRVLKKVYDLNVGDIVRILPDEQSVETLQDGHGGYNPQMKQYLGKVGKVAKKDSDGDVVVEFGRRIFLYNPGCCTPAPGQTVYDEDESDNDSGDSGNQLQQLENLNHLMMLMMGGLMQGVGQRLTSDLTILALYKAISEGDTSEARSIIQRDPSVINKTFKGVTPLIFASHQGQETIVEELLKKGADINIVDHLGNTAVAAAIIGEKKRIAKYLIGKGCDITVTDNNGRTAIHSAAIEDFGDIISLLIQKGCDANIQDKVGDTALHDAISKDSTNAINTLCKSQSTDLTLVNRKGFNPLHHAALRGNTQALESILMRNKGLVNVKKADGFTALHVAAINNHDDCARILIQRGGADVNSRDLDGDTPLSVAAGRGFVETSKLLIDRNANVNAVNTKKETPLHAALSQTGSSMGLGDPMLGLGLLLGLGINTKENRIKTACTLIENGADVEKRNSEGKTPLECCSDDVIKTAVNNFIRQRRSQPSASRGTIFFFQI</sequence>
<dbReference type="FunFam" id="2.30.30.40:FF:000078">
    <property type="entry name" value="Putative e3 ubiquitin-protein ligase mib2"/>
    <property type="match status" value="1"/>
</dbReference>
<evidence type="ECO:0000256" key="8">
    <source>
        <dbReference type="ARBA" id="ARBA00022737"/>
    </source>
</evidence>
<keyword evidence="11" id="KW-0862">Zinc</keyword>
<comment type="caution">
    <text evidence="17">The sequence shown here is derived from an EMBL/GenBank/DDBJ whole genome shotgun (WGS) entry which is preliminary data.</text>
</comment>
<dbReference type="GO" id="GO:0005737">
    <property type="term" value="C:cytoplasm"/>
    <property type="evidence" value="ECO:0007669"/>
    <property type="project" value="UniProtKB-SubCell"/>
</dbReference>
<accession>A0AAN8JID7</accession>
<keyword evidence="7" id="KW-0479">Metal-binding</keyword>
<feature type="repeat" description="ANK" evidence="12">
    <location>
        <begin position="477"/>
        <end position="509"/>
    </location>
</feature>
<feature type="domain" description="MIB/HERC2" evidence="16">
    <location>
        <begin position="1"/>
        <end position="66"/>
    </location>
</feature>
<evidence type="ECO:0000256" key="4">
    <source>
        <dbReference type="ARBA" id="ARBA00012483"/>
    </source>
</evidence>